<feature type="region of interest" description="Disordered" evidence="1">
    <location>
        <begin position="33"/>
        <end position="78"/>
    </location>
</feature>
<evidence type="ECO:0000259" key="3">
    <source>
        <dbReference type="PROSITE" id="PS51233"/>
    </source>
</evidence>
<dbReference type="PANTHER" id="PTHR23282:SF101">
    <property type="entry name" value="MAM DOMAIN-CONTAINING PROTEIN"/>
    <property type="match status" value="1"/>
</dbReference>
<dbReference type="CDD" id="cd06263">
    <property type="entry name" value="MAM"/>
    <property type="match status" value="1"/>
</dbReference>
<sequence>MRWLAWGLSLTRGKGHPPAGQESASNLSAFGMRKGAAVEGRSSPGPSPFPLLAPGRPPPSKPFTPAESEPTWTGQPGRIWGRRVPIQQRHCQPRIPATTLATGSASGPLPGLVTLFSDLSPSFSNSVAQYWAQDATDQDRAQEDSDFPGTGLCASALLPRLAGREKGTTQLWIWALPGTHVARGCRLHLCFTRVYTWREKPLWLLGLRPPVTLLGSVSPGPVLTPLLVCSRDGLRLRRAAAAREAEQQQQQLPPMLPCAMGTGWCLVGSLVFLCLSMPGSKGREEGNRVAGLEIWTHDADYLASCDFNNNSWPFCDWTQTCGTNQGTWIRTRHDTPTPGTGPSGDCPDGRGYFIYQEASNLIPYDLNRLESPQLVVSGEVCVDFWYHMFGSEDFNELHVTLLGEEGESVVWSRTGSQSPEWQHGLTAVYFTKESRLKVAFDAIRGLTEYGDTAVDNVVVRRGPCTWTSTTPVPTTTPIPLTRESCLVSGDPHYYTFDKQTHHFMGNCTYTLSRLCDRNSSLLPYFNVEASNEHRWGHTHVSYVGSVDVDVFGIRVTLGKGGTAKVDGEPVVVPSSPTGGVEILPS</sequence>
<keyword evidence="4" id="KW-1185">Reference proteome</keyword>
<proteinExistence type="predicted"/>
<dbReference type="KEGG" id="pbi:107326600"/>
<feature type="compositionally biased region" description="Pro residues" evidence="1">
    <location>
        <begin position="45"/>
        <end position="62"/>
    </location>
</feature>
<dbReference type="PANTHER" id="PTHR23282">
    <property type="entry name" value="APICAL ENDOSOMAL GLYCOPROTEIN PRECURSOR"/>
    <property type="match status" value="1"/>
</dbReference>
<evidence type="ECO:0000313" key="5">
    <source>
        <dbReference type="RefSeq" id="XP_015746419.1"/>
    </source>
</evidence>
<dbReference type="Gene3D" id="2.60.120.200">
    <property type="match status" value="1"/>
</dbReference>
<evidence type="ECO:0000259" key="2">
    <source>
        <dbReference type="PROSITE" id="PS50060"/>
    </source>
</evidence>
<dbReference type="InterPro" id="IPR051560">
    <property type="entry name" value="MAM_domain-containing"/>
</dbReference>
<dbReference type="InterPro" id="IPR013320">
    <property type="entry name" value="ConA-like_dom_sf"/>
</dbReference>
<dbReference type="PROSITE" id="PS51233">
    <property type="entry name" value="VWFD"/>
    <property type="match status" value="1"/>
</dbReference>
<dbReference type="Pfam" id="PF00629">
    <property type="entry name" value="MAM"/>
    <property type="match status" value="1"/>
</dbReference>
<dbReference type="Pfam" id="PF00094">
    <property type="entry name" value="VWD"/>
    <property type="match status" value="1"/>
</dbReference>
<accession>A0A9F3W191</accession>
<feature type="non-terminal residue" evidence="5">
    <location>
        <position position="585"/>
    </location>
</feature>
<evidence type="ECO:0000313" key="4">
    <source>
        <dbReference type="Proteomes" id="UP000695026"/>
    </source>
</evidence>
<organism evidence="4 5">
    <name type="scientific">Python bivittatus</name>
    <name type="common">Burmese python</name>
    <name type="synonym">Python molurus bivittatus</name>
    <dbReference type="NCBI Taxonomy" id="176946"/>
    <lineage>
        <taxon>Eukaryota</taxon>
        <taxon>Metazoa</taxon>
        <taxon>Chordata</taxon>
        <taxon>Craniata</taxon>
        <taxon>Vertebrata</taxon>
        <taxon>Euteleostomi</taxon>
        <taxon>Lepidosauria</taxon>
        <taxon>Squamata</taxon>
        <taxon>Bifurcata</taxon>
        <taxon>Unidentata</taxon>
        <taxon>Episquamata</taxon>
        <taxon>Toxicofera</taxon>
        <taxon>Serpentes</taxon>
        <taxon>Henophidia</taxon>
        <taxon>Pythonidae</taxon>
        <taxon>Python</taxon>
    </lineage>
</organism>
<feature type="domain" description="MAM" evidence="2">
    <location>
        <begin position="303"/>
        <end position="466"/>
    </location>
</feature>
<dbReference type="InterPro" id="IPR001846">
    <property type="entry name" value="VWF_type-D"/>
</dbReference>
<dbReference type="Proteomes" id="UP000695026">
    <property type="component" value="Unplaced"/>
</dbReference>
<dbReference type="PROSITE" id="PS50060">
    <property type="entry name" value="MAM_2"/>
    <property type="match status" value="1"/>
</dbReference>
<name>A0A9F3W191_PYTBI</name>
<protein>
    <submittedName>
        <fullName evidence="5">Uncharacterized protein LOC107326600</fullName>
    </submittedName>
</protein>
<dbReference type="SMART" id="SM00137">
    <property type="entry name" value="MAM"/>
    <property type="match status" value="1"/>
</dbReference>
<reference evidence="5" key="1">
    <citation type="submission" date="2025-08" db="UniProtKB">
        <authorList>
            <consortium name="RefSeq"/>
        </authorList>
    </citation>
    <scope>IDENTIFICATION</scope>
    <source>
        <tissue evidence="5">Liver</tissue>
    </source>
</reference>
<dbReference type="InterPro" id="IPR000998">
    <property type="entry name" value="MAM_dom"/>
</dbReference>
<gene>
    <name evidence="5" type="primary">LOC107326600</name>
</gene>
<dbReference type="OrthoDB" id="5945029at2759"/>
<dbReference type="GeneID" id="107326600"/>
<dbReference type="SUPFAM" id="SSF49899">
    <property type="entry name" value="Concanavalin A-like lectins/glucanases"/>
    <property type="match status" value="1"/>
</dbReference>
<dbReference type="AlphaFoldDB" id="A0A9F3W191"/>
<feature type="domain" description="VWFD" evidence="3">
    <location>
        <begin position="483"/>
        <end position="585"/>
    </location>
</feature>
<dbReference type="RefSeq" id="XP_015746419.1">
    <property type="nucleotide sequence ID" value="XM_015890933.1"/>
</dbReference>
<evidence type="ECO:0000256" key="1">
    <source>
        <dbReference type="SAM" id="MobiDB-lite"/>
    </source>
</evidence>
<dbReference type="GO" id="GO:0016020">
    <property type="term" value="C:membrane"/>
    <property type="evidence" value="ECO:0007669"/>
    <property type="project" value="InterPro"/>
</dbReference>
<dbReference type="PROSITE" id="PS00740">
    <property type="entry name" value="MAM_1"/>
    <property type="match status" value="1"/>
</dbReference>